<reference evidence="4" key="1">
    <citation type="journal article" date="2017" name="Genome Biol. Evol.">
        <title>Comparative Genomic Analysis Identifies a Campylobacter Clade Deficient in Selenium Metabolism.</title>
        <authorList>
            <person name="Miller W.G."/>
            <person name="Yee E."/>
            <person name="Lopes B.S."/>
            <person name="Chapman M.H."/>
            <person name="Huynh S."/>
            <person name="Bono J.L."/>
            <person name="Parker C.T."/>
            <person name="Strachan N.J.C."/>
            <person name="Forbes K.J."/>
        </authorList>
    </citation>
    <scope>NUCLEOTIDE SEQUENCE [LARGE SCALE GENOMIC DNA]</scope>
    <source>
        <strain evidence="4">NCTC 13004</strain>
    </source>
</reference>
<dbReference type="RefSeq" id="WP_100590932.1">
    <property type="nucleotide sequence ID" value="NZ_CP015578.1"/>
</dbReference>
<dbReference type="EMBL" id="CP015578">
    <property type="protein sequence ID" value="ARQ98149.1"/>
    <property type="molecule type" value="Genomic_DNA"/>
</dbReference>
<keyword evidence="1" id="KW-0732">Signal</keyword>
<accession>A0A1X9SPI2</accession>
<dbReference type="InterPro" id="IPR005546">
    <property type="entry name" value="Autotransporte_beta"/>
</dbReference>
<dbReference type="InterPro" id="IPR036709">
    <property type="entry name" value="Autotransporte_beta_dom_sf"/>
</dbReference>
<dbReference type="KEGG" id="clx:CLAN_1428"/>
<dbReference type="GeneID" id="46921894"/>
<dbReference type="Proteomes" id="UP000202031">
    <property type="component" value="Chromosome"/>
</dbReference>
<name>A0A1X9SPI2_9BACT</name>
<dbReference type="Pfam" id="PF03797">
    <property type="entry name" value="Autotransporter"/>
    <property type="match status" value="1"/>
</dbReference>
<evidence type="ECO:0000313" key="4">
    <source>
        <dbReference type="Proteomes" id="UP000202031"/>
    </source>
</evidence>
<dbReference type="SMART" id="SM00869">
    <property type="entry name" value="Autotransporter"/>
    <property type="match status" value="1"/>
</dbReference>
<dbReference type="SUPFAM" id="SSF103515">
    <property type="entry name" value="Autotransporter"/>
    <property type="match status" value="1"/>
</dbReference>
<feature type="signal peptide" evidence="1">
    <location>
        <begin position="1"/>
        <end position="23"/>
    </location>
</feature>
<feature type="domain" description="Autotransporter" evidence="2">
    <location>
        <begin position="788"/>
        <end position="1056"/>
    </location>
</feature>
<dbReference type="PROSITE" id="PS51257">
    <property type="entry name" value="PROKAR_LIPOPROTEIN"/>
    <property type="match status" value="1"/>
</dbReference>
<evidence type="ECO:0000256" key="1">
    <source>
        <dbReference type="SAM" id="SignalP"/>
    </source>
</evidence>
<evidence type="ECO:0000259" key="2">
    <source>
        <dbReference type="SMART" id="SM00869"/>
    </source>
</evidence>
<feature type="chain" id="PRO_5012756088" evidence="1">
    <location>
        <begin position="24"/>
        <end position="1065"/>
    </location>
</feature>
<protein>
    <submittedName>
        <fullName evidence="3">Autotransporter domain protein</fullName>
    </submittedName>
</protein>
<gene>
    <name evidence="3" type="ORF">CLAN_1428</name>
</gene>
<dbReference type="AlphaFoldDB" id="A0A1X9SPI2"/>
<organism evidence="3 4">
    <name type="scientific">Campylobacter lanienae NCTC 13004</name>
    <dbReference type="NCBI Taxonomy" id="1031753"/>
    <lineage>
        <taxon>Bacteria</taxon>
        <taxon>Pseudomonadati</taxon>
        <taxon>Campylobacterota</taxon>
        <taxon>Epsilonproteobacteria</taxon>
        <taxon>Campylobacterales</taxon>
        <taxon>Campylobacteraceae</taxon>
        <taxon>Campylobacter</taxon>
    </lineage>
</organism>
<evidence type="ECO:0000313" key="3">
    <source>
        <dbReference type="EMBL" id="ARQ98149.1"/>
    </source>
</evidence>
<sequence length="1065" mass="107243">MNNSKILLSSITISILCSVNLSAACSPGTENGNTCTVSGQTINGSFNPYFSRDDNIIGKNVIIDGGTTVTYQYGKSITGGNVRNKKADNNTLTITGRSNVHQFDIAAAKVNNPTGDGTSSASGNNLIISGEGTIVKKSNVLAAGWVPGKGTANDNNVIINSGATVEGSVFSGDAEQGESSRNNIIIDSATVIGKVTAGNVDSGGIAASENSVTISGNAVVKGDITGGGSNAREANSNEVTINDTAQIIGNITGGSSIAQDGTANFNKITIGQNANISQVTQITGATSTQGTANNNELNIAGSVSANTSITGGVGSTDASNNNILISGDSAGAVIGGQSAQGSANNNDITIGGNATGNITGGDGKDGASDNNILISGNSTGAIIGGQSDAGAANKNDIIIGGSVGGDVIGGIGNTDAGDNNITIAGSVTGNVTGGQSAQGTANKNDITIGGSVSGNVTGGEGQTGAENNNISVAGSVGGNVTGGKSDTTVASGNDIVIGGSVGGNVIGGDGKTGAENNNISVAGSVGGDVIGGKTDSGSAGNNIINIDGNTQGNIIGGQTKDPNGQTSGNQITANGNVDGNIYGGYNEATQKVQGSNNTITLSGDLTKVTGNIQVGDTTSNGGSGNTLNINTKNPVTLGGKTNGAQNINIAVGNLGAGDAAVTIGPNGSIDVGGTTISAELKVKDNFNHGDTLKLFQTQGNAKIEGEANSVDVTAVKGGAVTYKVEIDKSDLTKPAEAKITGITPETKTISEGLVAGAATISIASENTAGKGIESAAASTYVNMATAGAGTAVVAPFGSSMGGSSKIKTGSYVRSTGISLIVGAAAGKYTDDGKLTIGPFIEMGKNWYSTYNDFGNGEIRGDGDSRYIGAGLLARYDFGSILSSRPYVEASFRYGRNYNRYENIYMNDGFGNHAKYHMNTNYIGYHLGAGYEFRKDDKAIELYAKYLYTRLAGDEIEIMHIPYVFEAVESHRLLTGSRYKLDLDPKDNFKITPYAGVALDYEFEGSGDVYAAGFAVDSPTLRGASTMLEAGVTIDNNKGFSVDLGAFGHMGKRQGINGIANVKFEF</sequence>
<reference evidence="4" key="2">
    <citation type="journal article" date="2017" name="Genome Biol. Evol.">
        <title>Comparative genomic analysis identifies a Campylobacter clade deficient in selenium metabolism.</title>
        <authorList>
            <person name="Miller W.G."/>
            <person name="Yee E."/>
            <person name="Lopes B.S."/>
            <person name="Chapman M.H."/>
            <person name="Huynh S."/>
            <person name="Bono J.L."/>
            <person name="Parker C.T."/>
            <person name="Strachan N.J.C."/>
            <person name="Forbes K.J."/>
        </authorList>
    </citation>
    <scope>NUCLEOTIDE SEQUENCE [LARGE SCALE GENOMIC DNA]</scope>
    <source>
        <strain evidence="4">NCTC 13004</strain>
    </source>
</reference>
<proteinExistence type="predicted"/>